<evidence type="ECO:0000259" key="1">
    <source>
        <dbReference type="SMART" id="SM00849"/>
    </source>
</evidence>
<proteinExistence type="predicted"/>
<dbReference type="SMART" id="SM00849">
    <property type="entry name" value="Lactamase_B"/>
    <property type="match status" value="1"/>
</dbReference>
<keyword evidence="3" id="KW-1185">Reference proteome</keyword>
<dbReference type="Proteomes" id="UP000318590">
    <property type="component" value="Unassembled WGS sequence"/>
</dbReference>
<dbReference type="OrthoDB" id="2971563at2"/>
<dbReference type="GO" id="GO:0016787">
    <property type="term" value="F:hydrolase activity"/>
    <property type="evidence" value="ECO:0007669"/>
    <property type="project" value="UniProtKB-KW"/>
</dbReference>
<dbReference type="InterPro" id="IPR050662">
    <property type="entry name" value="Sec-metab_biosynth-thioest"/>
</dbReference>
<dbReference type="InterPro" id="IPR001279">
    <property type="entry name" value="Metallo-B-lactamas"/>
</dbReference>
<dbReference type="Pfam" id="PF00753">
    <property type="entry name" value="Lactamase_B"/>
    <property type="match status" value="1"/>
</dbReference>
<evidence type="ECO:0000313" key="2">
    <source>
        <dbReference type="EMBL" id="TRD20727.1"/>
    </source>
</evidence>
<dbReference type="RefSeq" id="WP_142834636.1">
    <property type="nucleotide sequence ID" value="NZ_VFSV01000013.1"/>
</dbReference>
<dbReference type="AlphaFoldDB" id="A0A547Q2V7"/>
<dbReference type="EMBL" id="VFSV01000013">
    <property type="protein sequence ID" value="TRD20727.1"/>
    <property type="molecule type" value="Genomic_DNA"/>
</dbReference>
<keyword evidence="2" id="KW-0378">Hydrolase</keyword>
<evidence type="ECO:0000313" key="3">
    <source>
        <dbReference type="Proteomes" id="UP000318590"/>
    </source>
</evidence>
<dbReference type="SUPFAM" id="SSF56281">
    <property type="entry name" value="Metallo-hydrolase/oxidoreductase"/>
    <property type="match status" value="1"/>
</dbReference>
<name>A0A547Q2V7_9RHOB</name>
<protein>
    <submittedName>
        <fullName evidence="2">MBL fold metallo-hydrolase</fullName>
    </submittedName>
</protein>
<feature type="domain" description="Metallo-beta-lactamase" evidence="1">
    <location>
        <begin position="38"/>
        <end position="252"/>
    </location>
</feature>
<organism evidence="2 3">
    <name type="scientific">Palleronia caenipelagi</name>
    <dbReference type="NCBI Taxonomy" id="2489174"/>
    <lineage>
        <taxon>Bacteria</taxon>
        <taxon>Pseudomonadati</taxon>
        <taxon>Pseudomonadota</taxon>
        <taxon>Alphaproteobacteria</taxon>
        <taxon>Rhodobacterales</taxon>
        <taxon>Roseobacteraceae</taxon>
        <taxon>Palleronia</taxon>
    </lineage>
</organism>
<dbReference type="InterPro" id="IPR036866">
    <property type="entry name" value="RibonucZ/Hydroxyglut_hydro"/>
</dbReference>
<dbReference type="PANTHER" id="PTHR23131">
    <property type="entry name" value="ENDORIBONUCLEASE LACTB2"/>
    <property type="match status" value="1"/>
</dbReference>
<sequence>MTGGISYPWDSPPEFGVPVQVAEGIEWVRIPLPMKLDHVNCYLLDGPDGVTLIDTGLNTRKTRDIWSNVLGDRQVQKVLITHHHPDHVGLAGWFQTEFGAELLSSRTSWLMTRMLQLDEQPLPVPETLAFWRAAGMDAEIYAERLTERPLNYCDAVWPLPLGYRRVVDGSVLELGSRRWRVRFGAGHAPDHITLWEEGGDLVIGGDQILASISPNLGVYPTEPEADPVGDWIMACEKLLLPAEDRHLVLPGHKLPFTGLPFRLRQLIDNHHSALERLHGALAEPLTAGQCFGVLYGRRIGKGEYGLALVEALGHCLHLMHEGRATREITEDGLWLFRAA</sequence>
<reference evidence="2 3" key="1">
    <citation type="submission" date="2019-06" db="EMBL/GenBank/DDBJ databases">
        <title>Paenimaribius caenipelagi gen. nov., sp. nov., isolated from a tidal flat.</title>
        <authorList>
            <person name="Yoon J.-H."/>
        </authorList>
    </citation>
    <scope>NUCLEOTIDE SEQUENCE [LARGE SCALE GENOMIC DNA]</scope>
    <source>
        <strain evidence="2 3">JBTF-M29</strain>
    </source>
</reference>
<dbReference type="PANTHER" id="PTHR23131:SF4">
    <property type="entry name" value="METALLO-BETA-LACTAMASE SUPERFAMILY POTEIN"/>
    <property type="match status" value="1"/>
</dbReference>
<dbReference type="Gene3D" id="3.60.15.10">
    <property type="entry name" value="Ribonuclease Z/Hydroxyacylglutathione hydrolase-like"/>
    <property type="match status" value="1"/>
</dbReference>
<comment type="caution">
    <text evidence="2">The sequence shown here is derived from an EMBL/GenBank/DDBJ whole genome shotgun (WGS) entry which is preliminary data.</text>
</comment>
<accession>A0A547Q2V7</accession>
<gene>
    <name evidence="2" type="ORF">FEV53_09680</name>
</gene>